<reference evidence="8 9" key="2">
    <citation type="submission" date="2018-11" db="EMBL/GenBank/DDBJ databases">
        <authorList>
            <consortium name="Pathogen Informatics"/>
        </authorList>
    </citation>
    <scope>NUCLEOTIDE SEQUENCE [LARGE SCALE GENOMIC DNA]</scope>
</reference>
<evidence type="ECO:0000256" key="3">
    <source>
        <dbReference type="ARBA" id="ARBA00023186"/>
    </source>
</evidence>
<dbReference type="GO" id="GO:0044183">
    <property type="term" value="F:protein folding chaperone"/>
    <property type="evidence" value="ECO:0007669"/>
    <property type="project" value="InterPro"/>
</dbReference>
<evidence type="ECO:0000313" key="10">
    <source>
        <dbReference type="WBParaSite" id="BPAG_0000088101-mRNA-1"/>
    </source>
</evidence>
<dbReference type="AlphaFoldDB" id="A0A0N4SYR1"/>
<evidence type="ECO:0000313" key="8">
    <source>
        <dbReference type="EMBL" id="VDN82068.1"/>
    </source>
</evidence>
<evidence type="ECO:0000256" key="7">
    <source>
        <dbReference type="SAM" id="Phobius"/>
    </source>
</evidence>
<dbReference type="CDD" id="cd00320">
    <property type="entry name" value="cpn10"/>
    <property type="match status" value="1"/>
</dbReference>
<proteinExistence type="inferred from homology"/>
<dbReference type="PRINTS" id="PR00297">
    <property type="entry name" value="CHAPERONIN10"/>
</dbReference>
<keyword evidence="3 6" id="KW-0143">Chaperone</keyword>
<evidence type="ECO:0000256" key="2">
    <source>
        <dbReference type="ARBA" id="ARBA00018842"/>
    </source>
</evidence>
<dbReference type="Proteomes" id="UP000278627">
    <property type="component" value="Unassembled WGS sequence"/>
</dbReference>
<protein>
    <recommendedName>
        <fullName evidence="2">10 kDa heat shock protein, mitochondrial</fullName>
    </recommendedName>
    <alternativeName>
        <fullName evidence="4">10 kDa chaperonin</fullName>
    </alternativeName>
    <alternativeName>
        <fullName evidence="5">Chaperonin 10</fullName>
    </alternativeName>
</protein>
<keyword evidence="7" id="KW-0812">Transmembrane</keyword>
<dbReference type="STRING" id="6280.A0A0N4SYR1"/>
<dbReference type="GO" id="GO:0051087">
    <property type="term" value="F:protein-folding chaperone binding"/>
    <property type="evidence" value="ECO:0007669"/>
    <property type="project" value="TreeGrafter"/>
</dbReference>
<dbReference type="GO" id="GO:0005759">
    <property type="term" value="C:mitochondrial matrix"/>
    <property type="evidence" value="ECO:0007669"/>
    <property type="project" value="TreeGrafter"/>
</dbReference>
<evidence type="ECO:0000313" key="9">
    <source>
        <dbReference type="Proteomes" id="UP000278627"/>
    </source>
</evidence>
<dbReference type="HAMAP" id="MF_00580">
    <property type="entry name" value="CH10"/>
    <property type="match status" value="1"/>
</dbReference>
<dbReference type="InterPro" id="IPR011032">
    <property type="entry name" value="GroES-like_sf"/>
</dbReference>
<dbReference type="PANTHER" id="PTHR10772:SF0">
    <property type="entry name" value="10 KDA HEAT SHOCK PROTEIN, MITOCHONDRIAL"/>
    <property type="match status" value="1"/>
</dbReference>
<gene>
    <name evidence="8" type="ORF">BPAG_LOCUS882</name>
</gene>
<evidence type="ECO:0000256" key="1">
    <source>
        <dbReference type="ARBA" id="ARBA00006975"/>
    </source>
</evidence>
<keyword evidence="7" id="KW-0472">Membrane</keyword>
<dbReference type="WBParaSite" id="BPAG_0000088101-mRNA-1">
    <property type="protein sequence ID" value="BPAG_0000088101-mRNA-1"/>
    <property type="gene ID" value="BPAG_0000088101"/>
</dbReference>
<keyword evidence="9" id="KW-1185">Reference proteome</keyword>
<feature type="transmembrane region" description="Helical" evidence="7">
    <location>
        <begin position="60"/>
        <end position="78"/>
    </location>
</feature>
<sequence length="210" mass="23366">MFWKDPSCIPPSLSRCLCSSYVQLTHTHYSVYFASLLECSIVVSSLSVRSVCLTLRPSVYVQFNVICWVVLTVFVINCRKESLIMASMSVARKALGDLIKAFKPLSDRVLVERFAAETKTKGGIMIPDKAQGKVLEATVISTGPGGRDSKGNLVPMTVQAGDHVLLPEYGGTKVVVDEKEYHIFREADILGKFDHLCRYSLMLLYCHCFC</sequence>
<dbReference type="SUPFAM" id="SSF50129">
    <property type="entry name" value="GroES-like"/>
    <property type="match status" value="1"/>
</dbReference>
<dbReference type="GO" id="GO:0046872">
    <property type="term" value="F:metal ion binding"/>
    <property type="evidence" value="ECO:0007669"/>
    <property type="project" value="TreeGrafter"/>
</dbReference>
<dbReference type="GO" id="GO:0051082">
    <property type="term" value="F:unfolded protein binding"/>
    <property type="evidence" value="ECO:0007669"/>
    <property type="project" value="TreeGrafter"/>
</dbReference>
<dbReference type="Pfam" id="PF00166">
    <property type="entry name" value="Cpn10"/>
    <property type="match status" value="1"/>
</dbReference>
<comment type="similarity">
    <text evidence="1 6">Belongs to the GroES chaperonin family.</text>
</comment>
<evidence type="ECO:0000256" key="6">
    <source>
        <dbReference type="RuleBase" id="RU003479"/>
    </source>
</evidence>
<keyword evidence="7" id="KW-1133">Transmembrane helix</keyword>
<dbReference type="InterPro" id="IPR018369">
    <property type="entry name" value="Chaprnonin_Cpn10_CS"/>
</dbReference>
<dbReference type="EMBL" id="UZAD01000050">
    <property type="protein sequence ID" value="VDN82068.1"/>
    <property type="molecule type" value="Genomic_DNA"/>
</dbReference>
<reference evidence="10" key="1">
    <citation type="submission" date="2017-02" db="UniProtKB">
        <authorList>
            <consortium name="WormBaseParasite"/>
        </authorList>
    </citation>
    <scope>IDENTIFICATION</scope>
</reference>
<dbReference type="SMART" id="SM00883">
    <property type="entry name" value="Cpn10"/>
    <property type="match status" value="1"/>
</dbReference>
<dbReference type="GO" id="GO:0005524">
    <property type="term" value="F:ATP binding"/>
    <property type="evidence" value="ECO:0007669"/>
    <property type="project" value="InterPro"/>
</dbReference>
<dbReference type="InterPro" id="IPR020818">
    <property type="entry name" value="Chaperonin_GroES"/>
</dbReference>
<dbReference type="PANTHER" id="PTHR10772">
    <property type="entry name" value="10 KDA HEAT SHOCK PROTEIN"/>
    <property type="match status" value="1"/>
</dbReference>
<evidence type="ECO:0000256" key="5">
    <source>
        <dbReference type="ARBA" id="ARBA00031971"/>
    </source>
</evidence>
<dbReference type="InterPro" id="IPR037124">
    <property type="entry name" value="Chaperonin_GroES_sf"/>
</dbReference>
<dbReference type="Gene3D" id="2.30.33.40">
    <property type="entry name" value="GroES chaperonin"/>
    <property type="match status" value="1"/>
</dbReference>
<dbReference type="FunFam" id="2.30.33.40:FF:000002">
    <property type="entry name" value="10 kDa chaperonin, mitochondrial"/>
    <property type="match status" value="1"/>
</dbReference>
<accession>A0A0N4SYR1</accession>
<organism evidence="10">
    <name type="scientific">Brugia pahangi</name>
    <name type="common">Filarial nematode worm</name>
    <dbReference type="NCBI Taxonomy" id="6280"/>
    <lineage>
        <taxon>Eukaryota</taxon>
        <taxon>Metazoa</taxon>
        <taxon>Ecdysozoa</taxon>
        <taxon>Nematoda</taxon>
        <taxon>Chromadorea</taxon>
        <taxon>Rhabditida</taxon>
        <taxon>Spirurina</taxon>
        <taxon>Spiruromorpha</taxon>
        <taxon>Filarioidea</taxon>
        <taxon>Onchocercidae</taxon>
        <taxon>Brugia</taxon>
    </lineage>
</organism>
<dbReference type="PROSITE" id="PS00681">
    <property type="entry name" value="CHAPERONINS_CPN10"/>
    <property type="match status" value="1"/>
</dbReference>
<name>A0A0N4SYR1_BRUPA</name>
<evidence type="ECO:0000256" key="4">
    <source>
        <dbReference type="ARBA" id="ARBA00029976"/>
    </source>
</evidence>